<keyword evidence="4 6" id="KW-1133">Transmembrane helix</keyword>
<dbReference type="CDD" id="cd15904">
    <property type="entry name" value="TSPO_MBR"/>
    <property type="match status" value="1"/>
</dbReference>
<protein>
    <submittedName>
        <fullName evidence="7">TspO/MBR related protein</fullName>
    </submittedName>
</protein>
<comment type="similarity">
    <text evidence="2">Belongs to the TspO/BZRP family.</text>
</comment>
<evidence type="ECO:0000256" key="2">
    <source>
        <dbReference type="ARBA" id="ARBA00007524"/>
    </source>
</evidence>
<evidence type="ECO:0000256" key="4">
    <source>
        <dbReference type="ARBA" id="ARBA00022989"/>
    </source>
</evidence>
<dbReference type="GO" id="GO:0016020">
    <property type="term" value="C:membrane"/>
    <property type="evidence" value="ECO:0007669"/>
    <property type="project" value="UniProtKB-SubCell"/>
</dbReference>
<dbReference type="EMBL" id="VIWU01000001">
    <property type="protein sequence ID" value="TWF75670.1"/>
    <property type="molecule type" value="Genomic_DNA"/>
</dbReference>
<evidence type="ECO:0000256" key="6">
    <source>
        <dbReference type="SAM" id="Phobius"/>
    </source>
</evidence>
<organism evidence="7 8">
    <name type="scientific">Pseudonocardia hierapolitana</name>
    <dbReference type="NCBI Taxonomy" id="1128676"/>
    <lineage>
        <taxon>Bacteria</taxon>
        <taxon>Bacillati</taxon>
        <taxon>Actinomycetota</taxon>
        <taxon>Actinomycetes</taxon>
        <taxon>Pseudonocardiales</taxon>
        <taxon>Pseudonocardiaceae</taxon>
        <taxon>Pseudonocardia</taxon>
    </lineage>
</organism>
<proteinExistence type="inferred from homology"/>
<keyword evidence="8" id="KW-1185">Reference proteome</keyword>
<name>A0A561SLD0_9PSEU</name>
<keyword evidence="3 6" id="KW-0812">Transmembrane</keyword>
<evidence type="ECO:0000313" key="7">
    <source>
        <dbReference type="EMBL" id="TWF75670.1"/>
    </source>
</evidence>
<gene>
    <name evidence="7" type="ORF">FHX44_111554</name>
</gene>
<comment type="subcellular location">
    <subcellularLocation>
        <location evidence="1">Membrane</location>
        <topology evidence="1">Multi-pass membrane protein</topology>
    </subcellularLocation>
</comment>
<dbReference type="PANTHER" id="PTHR10057">
    <property type="entry name" value="PERIPHERAL-TYPE BENZODIAZEPINE RECEPTOR"/>
    <property type="match status" value="1"/>
</dbReference>
<feature type="transmembrane region" description="Helical" evidence="6">
    <location>
        <begin position="44"/>
        <end position="66"/>
    </location>
</feature>
<dbReference type="InterPro" id="IPR038330">
    <property type="entry name" value="TspO/MBR-related_sf"/>
</dbReference>
<dbReference type="Pfam" id="PF03073">
    <property type="entry name" value="TspO_MBR"/>
    <property type="match status" value="1"/>
</dbReference>
<evidence type="ECO:0000256" key="5">
    <source>
        <dbReference type="ARBA" id="ARBA00023136"/>
    </source>
</evidence>
<evidence type="ECO:0000313" key="8">
    <source>
        <dbReference type="Proteomes" id="UP000321261"/>
    </source>
</evidence>
<evidence type="ECO:0000256" key="1">
    <source>
        <dbReference type="ARBA" id="ARBA00004141"/>
    </source>
</evidence>
<keyword evidence="5 6" id="KW-0472">Membrane</keyword>
<dbReference type="GO" id="GO:0033013">
    <property type="term" value="P:tetrapyrrole metabolic process"/>
    <property type="evidence" value="ECO:0007669"/>
    <property type="project" value="UniProtKB-ARBA"/>
</dbReference>
<reference evidence="7 8" key="1">
    <citation type="submission" date="2019-06" db="EMBL/GenBank/DDBJ databases">
        <title>Sequencing the genomes of 1000 actinobacteria strains.</title>
        <authorList>
            <person name="Klenk H.-P."/>
        </authorList>
    </citation>
    <scope>NUCLEOTIDE SEQUENCE [LARGE SCALE GENOMIC DNA]</scope>
    <source>
        <strain evidence="7 8">DSM 45671</strain>
    </source>
</reference>
<evidence type="ECO:0000256" key="3">
    <source>
        <dbReference type="ARBA" id="ARBA00022692"/>
    </source>
</evidence>
<sequence>MLNAGWTWSFFRAKNPPLAVLEVLALEASTVDLARRTWRLDRNAGIALLPYVAWTTYATALTAELARRNRRG</sequence>
<dbReference type="Gene3D" id="1.20.1260.100">
    <property type="entry name" value="TspO/MBR protein"/>
    <property type="match status" value="1"/>
</dbReference>
<dbReference type="PANTHER" id="PTHR10057:SF0">
    <property type="entry name" value="TRANSLOCATOR PROTEIN"/>
    <property type="match status" value="1"/>
</dbReference>
<comment type="caution">
    <text evidence="7">The sequence shown here is derived from an EMBL/GenBank/DDBJ whole genome shotgun (WGS) entry which is preliminary data.</text>
</comment>
<dbReference type="InterPro" id="IPR004307">
    <property type="entry name" value="TspO_MBR"/>
</dbReference>
<accession>A0A561SLD0</accession>
<dbReference type="Proteomes" id="UP000321261">
    <property type="component" value="Unassembled WGS sequence"/>
</dbReference>
<dbReference type="AlphaFoldDB" id="A0A561SLD0"/>